<reference evidence="3" key="1">
    <citation type="submission" date="2009-11" db="EMBL/GenBank/DDBJ databases">
        <title>The complete chromosome of Xylanimonas cellulosilytica DSM 15894.</title>
        <authorList>
            <consortium name="US DOE Joint Genome Institute (JGI-PGF)"/>
            <person name="Lucas S."/>
            <person name="Copeland A."/>
            <person name="Lapidus A."/>
            <person name="Glavina del Rio T."/>
            <person name="Dalin E."/>
            <person name="Tice H."/>
            <person name="Bruce D."/>
            <person name="Goodwin L."/>
            <person name="Pitluck S."/>
            <person name="Kyrpides N."/>
            <person name="Mavromatis K."/>
            <person name="Ivanova N."/>
            <person name="Mikhailova N."/>
            <person name="Foster B."/>
            <person name="Clum A."/>
            <person name="Brettin T."/>
            <person name="Detter J.C."/>
            <person name="Han C."/>
            <person name="Larimer F."/>
            <person name="Land M."/>
            <person name="Hauser L."/>
            <person name="Markowitz V."/>
            <person name="Cheng J.F."/>
            <person name="Hugenholtz P."/>
            <person name="Woyke T."/>
            <person name="Wu D."/>
            <person name="Gehrich-Schroeter G."/>
            <person name="Schneider S."/>
            <person name="Pukall S.R."/>
            <person name="Klenk H.P."/>
            <person name="Eisen J.A."/>
        </authorList>
    </citation>
    <scope>NUCLEOTIDE SEQUENCE [LARGE SCALE GENOMIC DNA]</scope>
    <source>
        <strain evidence="3">DSM 15894 / CECT 5975 / LMG 20990 / XIL07</strain>
    </source>
</reference>
<dbReference type="PANTHER" id="PTHR11803">
    <property type="entry name" value="2-IMINOBUTANOATE/2-IMINOPROPANOATE DEAMINASE RIDA"/>
    <property type="match status" value="1"/>
</dbReference>
<dbReference type="Pfam" id="PF01042">
    <property type="entry name" value="Ribonuc_L-PSP"/>
    <property type="match status" value="1"/>
</dbReference>
<gene>
    <name evidence="2" type="ordered locus">Xcel_0067</name>
</gene>
<dbReference type="EMBL" id="CP001821">
    <property type="protein sequence ID" value="ACZ29108.1"/>
    <property type="molecule type" value="Genomic_DNA"/>
</dbReference>
<evidence type="ECO:0000313" key="2">
    <source>
        <dbReference type="EMBL" id="ACZ29108.1"/>
    </source>
</evidence>
<sequence length="244" mass="26008">MKNRRTKVLIAVAVAAALAVPGTAVAAEKLFKPKPAEYVSFITGDTANIGNGVAFGANVAFYKSSGIGPAGNGLPSAQFTAEERLVPLDVFPDFATTHTLPAGVTITEAQTINVLKAIGANLAAAGLTYEDVVDMRVFLQNPAGEEKMDYNGFNRGYRQFFANTNLATGATIDVPLGTGPAAPPLVVNPARPSRFALEVENLPVNGWLVEIQVDAIYPEDEPAPKGKKHKRHFGFNGFGWHWSR</sequence>
<dbReference type="Gene3D" id="3.30.1330.40">
    <property type="entry name" value="RutC-like"/>
    <property type="match status" value="1"/>
</dbReference>
<reference evidence="2 3" key="2">
    <citation type="journal article" date="2010" name="Stand. Genomic Sci.">
        <title>Complete genome sequence of Xylanimonas cellulosilytica type strain (XIL07).</title>
        <authorList>
            <person name="Foster B."/>
            <person name="Pukall R."/>
            <person name="Abt B."/>
            <person name="Nolan M."/>
            <person name="Glavina Del Rio T."/>
            <person name="Chen F."/>
            <person name="Lucas S."/>
            <person name="Tice H."/>
            <person name="Pitluck S."/>
            <person name="Cheng J.-F."/>
            <person name="Chertkov O."/>
            <person name="Brettin T."/>
            <person name="Han C."/>
            <person name="Detter J.C."/>
            <person name="Bruce D."/>
            <person name="Goodwin L."/>
            <person name="Ivanova N."/>
            <person name="Mavromatis K."/>
            <person name="Pati A."/>
            <person name="Mikhailova N."/>
            <person name="Chen A."/>
            <person name="Palaniappan K."/>
            <person name="Land M."/>
            <person name="Hauser L."/>
            <person name="Chang Y.-J."/>
            <person name="Jeffries C.D."/>
            <person name="Chain P."/>
            <person name="Rohde M."/>
            <person name="Goeker M."/>
            <person name="Bristow J."/>
            <person name="Eisen J.A."/>
            <person name="Markowitz V."/>
            <person name="Hugenholtz P."/>
            <person name="Kyrpides N.C."/>
            <person name="Klenk H.-P."/>
            <person name="Lapidus A."/>
        </authorList>
    </citation>
    <scope>NUCLEOTIDE SEQUENCE [LARGE SCALE GENOMIC DNA]</scope>
    <source>
        <strain evidence="3">DSM 15894 / CECT 5975 / LMG 20990 / XIL07</strain>
    </source>
</reference>
<dbReference type="SUPFAM" id="SSF55298">
    <property type="entry name" value="YjgF-like"/>
    <property type="match status" value="1"/>
</dbReference>
<protein>
    <submittedName>
        <fullName evidence="2">Endoribonuclease L-PSP</fullName>
    </submittedName>
</protein>
<dbReference type="InterPro" id="IPR035959">
    <property type="entry name" value="RutC-like_sf"/>
</dbReference>
<accession>D1BTU4</accession>
<dbReference type="RefSeq" id="WP_012876853.1">
    <property type="nucleotide sequence ID" value="NC_013530.1"/>
</dbReference>
<dbReference type="eggNOG" id="COG0251">
    <property type="taxonomic scope" value="Bacteria"/>
</dbReference>
<name>D1BTU4_XYLCX</name>
<organism evidence="2 3">
    <name type="scientific">Xylanimonas cellulosilytica (strain DSM 15894 / JCM 12276 / CECT 5975 / KCTC 9989 / LMG 20990 / NBRC 107835 / XIL07)</name>
    <dbReference type="NCBI Taxonomy" id="446471"/>
    <lineage>
        <taxon>Bacteria</taxon>
        <taxon>Bacillati</taxon>
        <taxon>Actinomycetota</taxon>
        <taxon>Actinomycetes</taxon>
        <taxon>Micrococcales</taxon>
        <taxon>Promicromonosporaceae</taxon>
        <taxon>Xylanimonas</taxon>
    </lineage>
</organism>
<dbReference type="Proteomes" id="UP000002255">
    <property type="component" value="Chromosome"/>
</dbReference>
<keyword evidence="1" id="KW-0732">Signal</keyword>
<dbReference type="InterPro" id="IPR006175">
    <property type="entry name" value="YjgF/YER057c/UK114"/>
</dbReference>
<dbReference type="AlphaFoldDB" id="D1BTU4"/>
<dbReference type="KEGG" id="xce:Xcel_0067"/>
<keyword evidence="3" id="KW-1185">Reference proteome</keyword>
<evidence type="ECO:0000256" key="1">
    <source>
        <dbReference type="SAM" id="SignalP"/>
    </source>
</evidence>
<dbReference type="PANTHER" id="PTHR11803:SF59">
    <property type="entry name" value="ENDORIBONUCLEASE"/>
    <property type="match status" value="1"/>
</dbReference>
<dbReference type="HOGENOM" id="CLU_102131_0_0_11"/>
<dbReference type="STRING" id="446471.Xcel_0067"/>
<feature type="signal peptide" evidence="1">
    <location>
        <begin position="1"/>
        <end position="26"/>
    </location>
</feature>
<dbReference type="OrthoDB" id="9803101at2"/>
<dbReference type="GO" id="GO:0005829">
    <property type="term" value="C:cytosol"/>
    <property type="evidence" value="ECO:0007669"/>
    <property type="project" value="TreeGrafter"/>
</dbReference>
<dbReference type="GO" id="GO:0019239">
    <property type="term" value="F:deaminase activity"/>
    <property type="evidence" value="ECO:0007669"/>
    <property type="project" value="TreeGrafter"/>
</dbReference>
<proteinExistence type="predicted"/>
<evidence type="ECO:0000313" key="3">
    <source>
        <dbReference type="Proteomes" id="UP000002255"/>
    </source>
</evidence>
<feature type="chain" id="PRO_5003021748" evidence="1">
    <location>
        <begin position="27"/>
        <end position="244"/>
    </location>
</feature>